<dbReference type="PANTHER" id="PTHR11037:SF20">
    <property type="entry name" value="PROTEIN GRAINYHEAD"/>
    <property type="match status" value="1"/>
</dbReference>
<evidence type="ECO:0000256" key="1">
    <source>
        <dbReference type="ARBA" id="ARBA00004123"/>
    </source>
</evidence>
<feature type="region of interest" description="Disordered" evidence="7">
    <location>
        <begin position="870"/>
        <end position="892"/>
    </location>
</feature>
<dbReference type="GO" id="GO:0005634">
    <property type="term" value="C:nucleus"/>
    <property type="evidence" value="ECO:0007669"/>
    <property type="project" value="UniProtKB-SubCell"/>
</dbReference>
<gene>
    <name evidence="9" type="ORF">KP79_PYT08603</name>
</gene>
<name>A0A210R0P1_MIZYE</name>
<evidence type="ECO:0000256" key="3">
    <source>
        <dbReference type="ARBA" id="ARBA00023125"/>
    </source>
</evidence>
<feature type="region of interest" description="Disordered" evidence="7">
    <location>
        <begin position="813"/>
        <end position="842"/>
    </location>
</feature>
<dbReference type="EMBL" id="NEDP02000979">
    <property type="protein sequence ID" value="OWF54580.1"/>
    <property type="molecule type" value="Genomic_DNA"/>
</dbReference>
<dbReference type="Pfam" id="PF25416">
    <property type="entry name" value="GRHL1_C"/>
    <property type="match status" value="1"/>
</dbReference>
<keyword evidence="4" id="KW-0804">Transcription</keyword>
<keyword evidence="5 6" id="KW-0539">Nucleus</keyword>
<evidence type="ECO:0000256" key="7">
    <source>
        <dbReference type="SAM" id="MobiDB-lite"/>
    </source>
</evidence>
<keyword evidence="3 6" id="KW-0238">DNA-binding</keyword>
<feature type="compositionally biased region" description="Low complexity" evidence="7">
    <location>
        <begin position="236"/>
        <end position="245"/>
    </location>
</feature>
<dbReference type="OrthoDB" id="7680836at2759"/>
<dbReference type="PROSITE" id="PS51968">
    <property type="entry name" value="GRH_CP2_DB"/>
    <property type="match status" value="1"/>
</dbReference>
<comment type="subcellular location">
    <subcellularLocation>
        <location evidence="1 6">Nucleus</location>
    </subcellularLocation>
</comment>
<evidence type="ECO:0000313" key="9">
    <source>
        <dbReference type="EMBL" id="OWF54580.1"/>
    </source>
</evidence>
<protein>
    <submittedName>
        <fullName evidence="9">Grainyhead-like protein 2-like</fullName>
    </submittedName>
</protein>
<feature type="region of interest" description="Disordered" evidence="7">
    <location>
        <begin position="586"/>
        <end position="609"/>
    </location>
</feature>
<feature type="region of interest" description="Disordered" evidence="7">
    <location>
        <begin position="38"/>
        <end position="64"/>
    </location>
</feature>
<comment type="caution">
    <text evidence="9">The sequence shown here is derived from an EMBL/GenBank/DDBJ whole genome shotgun (WGS) entry which is preliminary data.</text>
</comment>
<keyword evidence="10" id="KW-1185">Reference proteome</keyword>
<feature type="region of interest" description="Disordered" evidence="7">
    <location>
        <begin position="165"/>
        <end position="256"/>
    </location>
</feature>
<evidence type="ECO:0000259" key="8">
    <source>
        <dbReference type="PROSITE" id="PS51968"/>
    </source>
</evidence>
<dbReference type="PANTHER" id="PTHR11037">
    <property type="entry name" value="TRANSCRIPTION FACTOR CP2"/>
    <property type="match status" value="1"/>
</dbReference>
<dbReference type="GO" id="GO:0001228">
    <property type="term" value="F:DNA-binding transcription activator activity, RNA polymerase II-specific"/>
    <property type="evidence" value="ECO:0007669"/>
    <property type="project" value="TreeGrafter"/>
</dbReference>
<evidence type="ECO:0000256" key="5">
    <source>
        <dbReference type="ARBA" id="ARBA00023242"/>
    </source>
</evidence>
<reference evidence="9 10" key="1">
    <citation type="journal article" date="2017" name="Nat. Ecol. Evol.">
        <title>Scallop genome provides insights into evolution of bilaterian karyotype and development.</title>
        <authorList>
            <person name="Wang S."/>
            <person name="Zhang J."/>
            <person name="Jiao W."/>
            <person name="Li J."/>
            <person name="Xun X."/>
            <person name="Sun Y."/>
            <person name="Guo X."/>
            <person name="Huan P."/>
            <person name="Dong B."/>
            <person name="Zhang L."/>
            <person name="Hu X."/>
            <person name="Sun X."/>
            <person name="Wang J."/>
            <person name="Zhao C."/>
            <person name="Wang Y."/>
            <person name="Wang D."/>
            <person name="Huang X."/>
            <person name="Wang R."/>
            <person name="Lv J."/>
            <person name="Li Y."/>
            <person name="Zhang Z."/>
            <person name="Liu B."/>
            <person name="Lu W."/>
            <person name="Hui Y."/>
            <person name="Liang J."/>
            <person name="Zhou Z."/>
            <person name="Hou R."/>
            <person name="Li X."/>
            <person name="Liu Y."/>
            <person name="Li H."/>
            <person name="Ning X."/>
            <person name="Lin Y."/>
            <person name="Zhao L."/>
            <person name="Xing Q."/>
            <person name="Dou J."/>
            <person name="Li Y."/>
            <person name="Mao J."/>
            <person name="Guo H."/>
            <person name="Dou H."/>
            <person name="Li T."/>
            <person name="Mu C."/>
            <person name="Jiang W."/>
            <person name="Fu Q."/>
            <person name="Fu X."/>
            <person name="Miao Y."/>
            <person name="Liu J."/>
            <person name="Yu Q."/>
            <person name="Li R."/>
            <person name="Liao H."/>
            <person name="Li X."/>
            <person name="Kong Y."/>
            <person name="Jiang Z."/>
            <person name="Chourrout D."/>
            <person name="Li R."/>
            <person name="Bao Z."/>
        </authorList>
    </citation>
    <scope>NUCLEOTIDE SEQUENCE [LARGE SCALE GENOMIC DNA]</scope>
    <source>
        <strain evidence="9 10">PY_sf001</strain>
    </source>
</reference>
<evidence type="ECO:0000256" key="6">
    <source>
        <dbReference type="PROSITE-ProRule" id="PRU01313"/>
    </source>
</evidence>
<evidence type="ECO:0000256" key="4">
    <source>
        <dbReference type="ARBA" id="ARBA00023163"/>
    </source>
</evidence>
<keyword evidence="2" id="KW-0805">Transcription regulation</keyword>
<feature type="compositionally biased region" description="Basic and acidic residues" evidence="7">
    <location>
        <begin position="38"/>
        <end position="54"/>
    </location>
</feature>
<dbReference type="GO" id="GO:0000978">
    <property type="term" value="F:RNA polymerase II cis-regulatory region sequence-specific DNA binding"/>
    <property type="evidence" value="ECO:0007669"/>
    <property type="project" value="TreeGrafter"/>
</dbReference>
<dbReference type="Proteomes" id="UP000242188">
    <property type="component" value="Unassembled WGS sequence"/>
</dbReference>
<dbReference type="InterPro" id="IPR040167">
    <property type="entry name" value="TF_CP2-like"/>
</dbReference>
<dbReference type="AlphaFoldDB" id="A0A210R0P1"/>
<dbReference type="InterPro" id="IPR057520">
    <property type="entry name" value="GRHL1/CP2_C"/>
</dbReference>
<proteinExistence type="predicted"/>
<evidence type="ECO:0000256" key="2">
    <source>
        <dbReference type="ARBA" id="ARBA00023015"/>
    </source>
</evidence>
<feature type="compositionally biased region" description="Polar residues" evidence="7">
    <location>
        <begin position="586"/>
        <end position="598"/>
    </location>
</feature>
<dbReference type="InterPro" id="IPR007604">
    <property type="entry name" value="CP2"/>
</dbReference>
<evidence type="ECO:0000313" key="10">
    <source>
        <dbReference type="Proteomes" id="UP000242188"/>
    </source>
</evidence>
<organism evidence="9 10">
    <name type="scientific">Mizuhopecten yessoensis</name>
    <name type="common">Japanese scallop</name>
    <name type="synonym">Patinopecten yessoensis</name>
    <dbReference type="NCBI Taxonomy" id="6573"/>
    <lineage>
        <taxon>Eukaryota</taxon>
        <taxon>Metazoa</taxon>
        <taxon>Spiralia</taxon>
        <taxon>Lophotrochozoa</taxon>
        <taxon>Mollusca</taxon>
        <taxon>Bivalvia</taxon>
        <taxon>Autobranchia</taxon>
        <taxon>Pteriomorphia</taxon>
        <taxon>Pectinida</taxon>
        <taxon>Pectinoidea</taxon>
        <taxon>Pectinidae</taxon>
        <taxon>Mizuhopecten</taxon>
    </lineage>
</organism>
<sequence length="1019" mass="114114">MTERGEKLFMSDIEFESTILDILYSPIFLDLRTTEKSKHAKKDSSKDSKRRSEQDGPPDDIQAFFGHPLTAATTAINGEDSTNASAAALFHEYINLPAIEKSEFKIGEKIDIEKLSHIYEESESSLIKREDPAVVVLPANGTESDYMALLHTDVDKFLNGESTQISHRDDEFKETDIDDSDEGLTKQTESKTDIPPDCQTDESQTMSIEGDPLEDTPLLEATSEDALSDARMDTTASPTSCSVPSASPPAYPADSASVSPERLVQLVPSGEEVSLYKDCTPVTNAITSISSVEVKTVDILSTETANYRDSSDTKSTDQPKTNGITKRISKALNEKILKKLNQQTMVSNSNNCVMAVSSASCLNGYAQDSQSNMHIGNNLPLYPVKTEMLHEYSHMNGNVSPVDDTSLSIIPAIATTVMTDHTAQSAPSSVLCDTMSALQMPVNTSALQHQQHQPGQYTYPPSVQPVHIIQNVHTTYQSNINTNSQSAHNVTPVRQNSYPPSYPSANGYMYPALSSPPLEGQTPERDSMLERYIHQQQCFHENQQLYPYVMKDNQNYAMKSPDSGYQEPCLSPNNIKAIAYKDGNSNYQDGAANGPTSGQKRRRKSATTTSSYASKGCAFWPGNDKTNYSTTIPKLDVNTTGYKYTMETPISTSVRVEEDRITYLNKGQYYGLTLELNADSIPQCQMAKSVIMVVFRDDKTLDDERKAWEFWHSRQHSYKQRVLDIDTKDSQGVLTSSITEVAFNAVAVKWNPRDSPVKVNIAVHCLSTDFSNQKGVKGFPLHIQIDTFENPKDSYPVHRGYCQIKVFCDKGAERKTRDEDRRRTNRAKSEASHTSSRKRNEQELFWPPCERSEFYSMAETQTFPVLFTPASDQEESTKSSPVNGLLQDDDGNSSLNSTVDCLEDSGYPLAKRQRRDSYGQYMDFPKILLYVREQHETVFTALMLRTPTLQGLLQSVQEKYNVLASKVKSTYKRSKKGILVRMDDNIIRHYSHESTFMIELNELNEDKDYEVILTEIDPN</sequence>
<feature type="domain" description="Grh/CP2 DB" evidence="8">
    <location>
        <begin position="638"/>
        <end position="868"/>
    </location>
</feature>
<accession>A0A210R0P1</accession>
<feature type="compositionally biased region" description="Basic and acidic residues" evidence="7">
    <location>
        <begin position="813"/>
        <end position="831"/>
    </location>
</feature>
<dbReference type="Pfam" id="PF04516">
    <property type="entry name" value="CP2"/>
    <property type="match status" value="1"/>
</dbReference>
<feature type="compositionally biased region" description="Basic and acidic residues" evidence="7">
    <location>
        <begin position="166"/>
        <end position="175"/>
    </location>
</feature>